<accession>A0A2J7ZFE6</accession>
<feature type="non-terminal residue" evidence="2">
    <location>
        <position position="1"/>
    </location>
</feature>
<name>A0A2J7ZFE6_9CHLO</name>
<dbReference type="EMBL" id="PGGS01004715">
    <property type="protein sequence ID" value="PNG98959.1"/>
    <property type="molecule type" value="Genomic_DNA"/>
</dbReference>
<feature type="non-terminal residue" evidence="2">
    <location>
        <position position="87"/>
    </location>
</feature>
<protein>
    <recommendedName>
        <fullName evidence="1">DUF676 domain-containing protein</fullName>
    </recommendedName>
</protein>
<dbReference type="Gene3D" id="3.40.50.1820">
    <property type="entry name" value="alpha/beta hydrolase"/>
    <property type="match status" value="1"/>
</dbReference>
<dbReference type="PANTHER" id="PTHR12482">
    <property type="entry name" value="LIPASE ROG1-RELATED-RELATED"/>
    <property type="match status" value="1"/>
</dbReference>
<evidence type="ECO:0000259" key="1">
    <source>
        <dbReference type="Pfam" id="PF05057"/>
    </source>
</evidence>
<sequence>VNRRTETYDGIDVCGRRLADEIRTVAAAHPDLQRISVIGHSMGGLLARYAIGLLYSPATGRIAGLAPAHFITLATPHVGCDAEGLAQ</sequence>
<evidence type="ECO:0000313" key="3">
    <source>
        <dbReference type="Proteomes" id="UP000236333"/>
    </source>
</evidence>
<dbReference type="InterPro" id="IPR029058">
    <property type="entry name" value="AB_hydrolase_fold"/>
</dbReference>
<dbReference type="Proteomes" id="UP000236333">
    <property type="component" value="Unassembled WGS sequence"/>
</dbReference>
<dbReference type="OrthoDB" id="273452at2759"/>
<feature type="domain" description="DUF676" evidence="1">
    <location>
        <begin position="2"/>
        <end position="80"/>
    </location>
</feature>
<dbReference type="InterPro" id="IPR044294">
    <property type="entry name" value="Lipase-like"/>
</dbReference>
<proteinExistence type="predicted"/>
<dbReference type="SUPFAM" id="SSF53474">
    <property type="entry name" value="alpha/beta-Hydrolases"/>
    <property type="match status" value="1"/>
</dbReference>
<evidence type="ECO:0000313" key="2">
    <source>
        <dbReference type="EMBL" id="PNG98959.1"/>
    </source>
</evidence>
<comment type="caution">
    <text evidence="2">The sequence shown here is derived from an EMBL/GenBank/DDBJ whole genome shotgun (WGS) entry which is preliminary data.</text>
</comment>
<dbReference type="InterPro" id="IPR007751">
    <property type="entry name" value="DUF676_lipase-like"/>
</dbReference>
<dbReference type="AlphaFoldDB" id="A0A2J7ZFE6"/>
<organism evidence="2 3">
    <name type="scientific">Tetrabaena socialis</name>
    <dbReference type="NCBI Taxonomy" id="47790"/>
    <lineage>
        <taxon>Eukaryota</taxon>
        <taxon>Viridiplantae</taxon>
        <taxon>Chlorophyta</taxon>
        <taxon>core chlorophytes</taxon>
        <taxon>Chlorophyceae</taxon>
        <taxon>CS clade</taxon>
        <taxon>Chlamydomonadales</taxon>
        <taxon>Tetrabaenaceae</taxon>
        <taxon>Tetrabaena</taxon>
    </lineage>
</organism>
<dbReference type="Pfam" id="PF05057">
    <property type="entry name" value="DUF676"/>
    <property type="match status" value="1"/>
</dbReference>
<dbReference type="PANTHER" id="PTHR12482:SF11">
    <property type="entry name" value="LIPASE YOR059C ISOFORM X1"/>
    <property type="match status" value="1"/>
</dbReference>
<reference evidence="2 3" key="1">
    <citation type="journal article" date="2017" name="Mol. Biol. Evol.">
        <title>The 4-celled Tetrabaena socialis nuclear genome reveals the essential components for genetic control of cell number at the origin of multicellularity in the volvocine lineage.</title>
        <authorList>
            <person name="Featherston J."/>
            <person name="Arakaki Y."/>
            <person name="Hanschen E.R."/>
            <person name="Ferris P.J."/>
            <person name="Michod R.E."/>
            <person name="Olson B.J.S.C."/>
            <person name="Nozaki H."/>
            <person name="Durand P.M."/>
        </authorList>
    </citation>
    <scope>NUCLEOTIDE SEQUENCE [LARGE SCALE GENOMIC DNA]</scope>
    <source>
        <strain evidence="2 3">NIES-571</strain>
    </source>
</reference>
<keyword evidence="3" id="KW-1185">Reference proteome</keyword>
<gene>
    <name evidence="2" type="ORF">TSOC_015273</name>
</gene>